<evidence type="ECO:0000256" key="1">
    <source>
        <dbReference type="ARBA" id="ARBA00010333"/>
    </source>
</evidence>
<evidence type="ECO:0000256" key="4">
    <source>
        <dbReference type="SAM" id="SignalP"/>
    </source>
</evidence>
<comment type="similarity">
    <text evidence="1">Belongs to the bacterial solute-binding protein 3 family.</text>
</comment>
<proteinExistence type="inferred from homology"/>
<evidence type="ECO:0000313" key="7">
    <source>
        <dbReference type="Proteomes" id="UP000689967"/>
    </source>
</evidence>
<feature type="domain" description="Solute-binding protein family 3/N-terminal" evidence="5">
    <location>
        <begin position="35"/>
        <end position="280"/>
    </location>
</feature>
<feature type="signal peptide" evidence="4">
    <location>
        <begin position="1"/>
        <end position="23"/>
    </location>
</feature>
<keyword evidence="7" id="KW-1185">Reference proteome</keyword>
<dbReference type="EMBL" id="JAERQM010000005">
    <property type="protein sequence ID" value="MBU8545427.1"/>
    <property type="molecule type" value="Genomic_DNA"/>
</dbReference>
<keyword evidence="2" id="KW-0813">Transport</keyword>
<reference evidence="6 7" key="1">
    <citation type="submission" date="2021-01" db="EMBL/GenBank/DDBJ databases">
        <title>Roseomonas sp. nov, a bacterium isolated from an oil production mixture in Yumen Oilfield.</title>
        <authorList>
            <person name="Wu D."/>
        </authorList>
    </citation>
    <scope>NUCLEOTIDE SEQUENCE [LARGE SCALE GENOMIC DNA]</scope>
    <source>
        <strain evidence="6 7">ROY-5-3</strain>
    </source>
</reference>
<sequence length="340" mass="35764">MKLLASLAGGLAVLATGALPALAQSTLAQVRARGAVICGTNTGLTGFAQADAQGRLRGLDADTCRAIAAATLGDAEKVRFVQGTTPEIIAALREGRVDVASRNLTQTMARDAELGLSPAGINFYDGQGFLVPSAARLTDARGLDGKRICVVTGTSNELAMADSARRLGIRYTPVAAPGFAGMRDAYGAGQCDAVSADMSSLVALRQTGTSNPTAHVLLPDIISREPLGPLVRDGDSQWRSLVFWVVNVMLEGEAREIGMSNAEARRADPSPLVRRILGAEPGLGAPLGLSDDWAFQVLRQVGHYGEVYERNLGRGSVLGLERGLNALWNRGGLMYPIPMR</sequence>
<dbReference type="RefSeq" id="WP_216877438.1">
    <property type="nucleotide sequence ID" value="NZ_JAERQM010000005.1"/>
</dbReference>
<dbReference type="CDD" id="cd13692">
    <property type="entry name" value="PBP2_BztA"/>
    <property type="match status" value="1"/>
</dbReference>
<name>A0ABS6HCA1_9PROT</name>
<dbReference type="SMART" id="SM00062">
    <property type="entry name" value="PBPb"/>
    <property type="match status" value="1"/>
</dbReference>
<feature type="chain" id="PRO_5046465212" evidence="4">
    <location>
        <begin position="24"/>
        <end position="340"/>
    </location>
</feature>
<dbReference type="PANTHER" id="PTHR30085:SF7">
    <property type="entry name" value="AMINO-ACID ABC TRANSPORTER-BINDING PROTEIN YHDW-RELATED"/>
    <property type="match status" value="1"/>
</dbReference>
<dbReference type="InterPro" id="IPR051455">
    <property type="entry name" value="Bact_solute-bind_prot3"/>
</dbReference>
<dbReference type="InterPro" id="IPR001638">
    <property type="entry name" value="Solute-binding_3/MltF_N"/>
</dbReference>
<evidence type="ECO:0000256" key="3">
    <source>
        <dbReference type="ARBA" id="ARBA00022729"/>
    </source>
</evidence>
<dbReference type="PANTHER" id="PTHR30085">
    <property type="entry name" value="AMINO ACID ABC TRANSPORTER PERMEASE"/>
    <property type="match status" value="1"/>
</dbReference>
<dbReference type="Pfam" id="PF00497">
    <property type="entry name" value="SBP_bac_3"/>
    <property type="match status" value="1"/>
</dbReference>
<evidence type="ECO:0000259" key="5">
    <source>
        <dbReference type="SMART" id="SM00062"/>
    </source>
</evidence>
<gene>
    <name evidence="6" type="ORF">JJQ90_17015</name>
</gene>
<dbReference type="Proteomes" id="UP000689967">
    <property type="component" value="Unassembled WGS sequence"/>
</dbReference>
<keyword evidence="3 4" id="KW-0732">Signal</keyword>
<evidence type="ECO:0000256" key="2">
    <source>
        <dbReference type="ARBA" id="ARBA00022448"/>
    </source>
</evidence>
<evidence type="ECO:0000313" key="6">
    <source>
        <dbReference type="EMBL" id="MBU8545427.1"/>
    </source>
</evidence>
<accession>A0ABS6HCA1</accession>
<comment type="caution">
    <text evidence="6">The sequence shown here is derived from an EMBL/GenBank/DDBJ whole genome shotgun (WGS) entry which is preliminary data.</text>
</comment>
<organism evidence="6 7">
    <name type="scientific">Falsiroseomonas oleicola</name>
    <dbReference type="NCBI Taxonomy" id="2801474"/>
    <lineage>
        <taxon>Bacteria</taxon>
        <taxon>Pseudomonadati</taxon>
        <taxon>Pseudomonadota</taxon>
        <taxon>Alphaproteobacteria</taxon>
        <taxon>Acetobacterales</taxon>
        <taxon>Roseomonadaceae</taxon>
        <taxon>Falsiroseomonas</taxon>
    </lineage>
</organism>
<protein>
    <submittedName>
        <fullName evidence="6">Amino acid ABC transporter substrate-binding protein</fullName>
    </submittedName>
</protein>